<keyword evidence="1" id="KW-0863">Zinc-finger</keyword>
<keyword evidence="1" id="KW-0862">Zinc</keyword>
<evidence type="ECO:0000313" key="4">
    <source>
        <dbReference type="Proteomes" id="UP000275846"/>
    </source>
</evidence>
<dbReference type="SUPFAM" id="SSF57667">
    <property type="entry name" value="beta-beta-alpha zinc fingers"/>
    <property type="match status" value="1"/>
</dbReference>
<sequence length="314" mass="34787">MELTSKRNNDVKYRGYVQTTAHPPWTSGRGAAAAARISKHPKEILLDALRVAYYLKHSLQGHSSTAGLLEVDINDRLGIVLPAISQLTDKATNFADYTGFTDGGDGDDVGAIVSPVDPEDREFLWRRWLYESCFCWLRNRLKVVKVSNQTLGSSQRPHPGNRHDQRAKPGEGLRCCVCLHTRTATTTAFAFTITTTISDEESLLSCPQCDRTFTSRISLVGYMQIHRTETSEPVPGAPTDSRDRHLHCPHCPFTFTDCMGLFGHMRTHDCGIHNNADNNDTPCTHSAPAILSATTMNDVPRASTDFSCPHCARN</sequence>
<dbReference type="PROSITE" id="PS50157">
    <property type="entry name" value="ZINC_FINGER_C2H2_2"/>
    <property type="match status" value="1"/>
</dbReference>
<reference evidence="3 4" key="2">
    <citation type="submission" date="2018-11" db="EMBL/GenBank/DDBJ databases">
        <authorList>
            <consortium name="Pathogen Informatics"/>
        </authorList>
    </citation>
    <scope>NUCLEOTIDE SEQUENCE [LARGE SCALE GENOMIC DNA]</scope>
    <source>
        <strain evidence="3 4">NST_G2</strain>
    </source>
</reference>
<reference evidence="5" key="1">
    <citation type="submission" date="2016-06" db="UniProtKB">
        <authorList>
            <consortium name="WormBaseParasite"/>
        </authorList>
    </citation>
    <scope>IDENTIFICATION</scope>
</reference>
<gene>
    <name evidence="3" type="ORF">SSLN_LOCUS4874</name>
</gene>
<dbReference type="WBParaSite" id="SSLN_0000502901-mRNA-1">
    <property type="protein sequence ID" value="SSLN_0000502901-mRNA-1"/>
    <property type="gene ID" value="SSLN_0000502901"/>
</dbReference>
<dbReference type="PROSITE" id="PS00028">
    <property type="entry name" value="ZINC_FINGER_C2H2_1"/>
    <property type="match status" value="1"/>
</dbReference>
<name>A0A183SKX6_SCHSO</name>
<proteinExistence type="predicted"/>
<organism evidence="5">
    <name type="scientific">Schistocephalus solidus</name>
    <name type="common">Tapeworm</name>
    <dbReference type="NCBI Taxonomy" id="70667"/>
    <lineage>
        <taxon>Eukaryota</taxon>
        <taxon>Metazoa</taxon>
        <taxon>Spiralia</taxon>
        <taxon>Lophotrochozoa</taxon>
        <taxon>Platyhelminthes</taxon>
        <taxon>Cestoda</taxon>
        <taxon>Eucestoda</taxon>
        <taxon>Diphyllobothriidea</taxon>
        <taxon>Diphyllobothriidae</taxon>
        <taxon>Schistocephalus</taxon>
    </lineage>
</organism>
<evidence type="ECO:0000256" key="1">
    <source>
        <dbReference type="PROSITE-ProRule" id="PRU00042"/>
    </source>
</evidence>
<evidence type="ECO:0000313" key="5">
    <source>
        <dbReference type="WBParaSite" id="SSLN_0000502901-mRNA-1"/>
    </source>
</evidence>
<feature type="domain" description="C2H2-type" evidence="2">
    <location>
        <begin position="204"/>
        <end position="231"/>
    </location>
</feature>
<dbReference type="AlphaFoldDB" id="A0A183SKX6"/>
<dbReference type="InterPro" id="IPR036236">
    <property type="entry name" value="Znf_C2H2_sf"/>
</dbReference>
<dbReference type="EMBL" id="UYSU01033028">
    <property type="protein sequence ID" value="VDL91259.1"/>
    <property type="molecule type" value="Genomic_DNA"/>
</dbReference>
<evidence type="ECO:0000259" key="2">
    <source>
        <dbReference type="PROSITE" id="PS50157"/>
    </source>
</evidence>
<keyword evidence="1" id="KW-0479">Metal-binding</keyword>
<protein>
    <submittedName>
        <fullName evidence="5">C2H2-type domain-containing protein</fullName>
    </submittedName>
</protein>
<dbReference type="GO" id="GO:0008270">
    <property type="term" value="F:zinc ion binding"/>
    <property type="evidence" value="ECO:0007669"/>
    <property type="project" value="UniProtKB-KW"/>
</dbReference>
<dbReference type="Proteomes" id="UP000275846">
    <property type="component" value="Unassembled WGS sequence"/>
</dbReference>
<dbReference type="SMART" id="SM00355">
    <property type="entry name" value="ZnF_C2H2"/>
    <property type="match status" value="2"/>
</dbReference>
<dbReference type="Gene3D" id="3.30.160.60">
    <property type="entry name" value="Classic Zinc Finger"/>
    <property type="match status" value="1"/>
</dbReference>
<dbReference type="InterPro" id="IPR013087">
    <property type="entry name" value="Znf_C2H2_type"/>
</dbReference>
<keyword evidence="4" id="KW-1185">Reference proteome</keyword>
<accession>A0A183SKX6</accession>
<evidence type="ECO:0000313" key="3">
    <source>
        <dbReference type="EMBL" id="VDL91259.1"/>
    </source>
</evidence>